<feature type="signal peptide" evidence="4">
    <location>
        <begin position="1"/>
        <end position="27"/>
    </location>
</feature>
<gene>
    <name evidence="6" type="ORF">GUJ93_ZPchr0010g9176</name>
</gene>
<comment type="caution">
    <text evidence="6">The sequence shown here is derived from an EMBL/GenBank/DDBJ whole genome shotgun (WGS) entry which is preliminary data.</text>
</comment>
<protein>
    <recommendedName>
        <fullName evidence="5">Expansin-like EG45 domain-containing protein</fullName>
    </recommendedName>
</protein>
<keyword evidence="3 4" id="KW-0732">Signal</keyword>
<evidence type="ECO:0000256" key="3">
    <source>
        <dbReference type="ARBA" id="ARBA00022729"/>
    </source>
</evidence>
<keyword evidence="2" id="KW-0964">Secreted</keyword>
<dbReference type="OrthoDB" id="587249at2759"/>
<dbReference type="InterPro" id="IPR007112">
    <property type="entry name" value="Expansin/allergen_DPBB_dom"/>
</dbReference>
<dbReference type="PANTHER" id="PTHR47295">
    <property type="entry name" value="EG45-LIKE DOMAIN CONTAINING PROTEIN 1-RELATED"/>
    <property type="match status" value="1"/>
</dbReference>
<dbReference type="InterPro" id="IPR009009">
    <property type="entry name" value="RlpA-like_DPBB"/>
</dbReference>
<proteinExistence type="predicted"/>
<name>A0A8J5WCK2_ZIZPA</name>
<organism evidence="6 7">
    <name type="scientific">Zizania palustris</name>
    <name type="common">Northern wild rice</name>
    <dbReference type="NCBI Taxonomy" id="103762"/>
    <lineage>
        <taxon>Eukaryota</taxon>
        <taxon>Viridiplantae</taxon>
        <taxon>Streptophyta</taxon>
        <taxon>Embryophyta</taxon>
        <taxon>Tracheophyta</taxon>
        <taxon>Spermatophyta</taxon>
        <taxon>Magnoliopsida</taxon>
        <taxon>Liliopsida</taxon>
        <taxon>Poales</taxon>
        <taxon>Poaceae</taxon>
        <taxon>BOP clade</taxon>
        <taxon>Oryzoideae</taxon>
        <taxon>Oryzeae</taxon>
        <taxon>Zizaniinae</taxon>
        <taxon>Zizania</taxon>
    </lineage>
</organism>
<dbReference type="InterPro" id="IPR044206">
    <property type="entry name" value="EGC1/2"/>
</dbReference>
<dbReference type="PROSITE" id="PS50842">
    <property type="entry name" value="EXPANSIN_EG45"/>
    <property type="match status" value="1"/>
</dbReference>
<evidence type="ECO:0000256" key="2">
    <source>
        <dbReference type="ARBA" id="ARBA00022525"/>
    </source>
</evidence>
<dbReference type="Pfam" id="PF03330">
    <property type="entry name" value="DPBB_1"/>
    <property type="match status" value="1"/>
</dbReference>
<dbReference type="GO" id="GO:0048046">
    <property type="term" value="C:apoplast"/>
    <property type="evidence" value="ECO:0007669"/>
    <property type="project" value="InterPro"/>
</dbReference>
<dbReference type="PANTHER" id="PTHR47295:SF2">
    <property type="entry name" value="EG45-LIKE DOMAIN CONTAINING PROTEIN 1-RELATED"/>
    <property type="match status" value="1"/>
</dbReference>
<evidence type="ECO:0000256" key="1">
    <source>
        <dbReference type="ARBA" id="ARBA00004613"/>
    </source>
</evidence>
<dbReference type="Proteomes" id="UP000729402">
    <property type="component" value="Unassembled WGS sequence"/>
</dbReference>
<dbReference type="EMBL" id="JAAALK010000082">
    <property type="protein sequence ID" value="KAG8087336.1"/>
    <property type="molecule type" value="Genomic_DNA"/>
</dbReference>
<sequence>MAMTKTSSVLLVMALTMLGTTASIAFAASGVATFYTEYIPSACYGNKNMGNMVAAASDSFWNNGAVCGRCYVVKCTGSAYGGDYPCTGGSVTVKIVDYCPRSGGCMSTIDLSKEAFSRIANLDAGEVKVTYNPTGCP</sequence>
<feature type="domain" description="Expansin-like EG45" evidence="5">
    <location>
        <begin position="30"/>
        <end position="137"/>
    </location>
</feature>
<dbReference type="AlphaFoldDB" id="A0A8J5WCK2"/>
<evidence type="ECO:0000313" key="6">
    <source>
        <dbReference type="EMBL" id="KAG8087336.1"/>
    </source>
</evidence>
<evidence type="ECO:0000313" key="7">
    <source>
        <dbReference type="Proteomes" id="UP000729402"/>
    </source>
</evidence>
<dbReference type="SMART" id="SM00837">
    <property type="entry name" value="DPBB_1"/>
    <property type="match status" value="1"/>
</dbReference>
<evidence type="ECO:0000259" key="5">
    <source>
        <dbReference type="PROSITE" id="PS50842"/>
    </source>
</evidence>
<accession>A0A8J5WCK2</accession>
<dbReference type="CDD" id="cd22269">
    <property type="entry name" value="DPBB_EG45-like"/>
    <property type="match status" value="1"/>
</dbReference>
<dbReference type="GO" id="GO:0009627">
    <property type="term" value="P:systemic acquired resistance"/>
    <property type="evidence" value="ECO:0007669"/>
    <property type="project" value="InterPro"/>
</dbReference>
<keyword evidence="7" id="KW-1185">Reference proteome</keyword>
<reference evidence="6" key="1">
    <citation type="journal article" date="2021" name="bioRxiv">
        <title>Whole Genome Assembly and Annotation of Northern Wild Rice, Zizania palustris L., Supports a Whole Genome Duplication in the Zizania Genus.</title>
        <authorList>
            <person name="Haas M."/>
            <person name="Kono T."/>
            <person name="Macchietto M."/>
            <person name="Millas R."/>
            <person name="McGilp L."/>
            <person name="Shao M."/>
            <person name="Duquette J."/>
            <person name="Hirsch C.N."/>
            <person name="Kimball J."/>
        </authorList>
    </citation>
    <scope>NUCLEOTIDE SEQUENCE</scope>
    <source>
        <tissue evidence="6">Fresh leaf tissue</tissue>
    </source>
</reference>
<evidence type="ECO:0000256" key="4">
    <source>
        <dbReference type="SAM" id="SignalP"/>
    </source>
</evidence>
<feature type="chain" id="PRO_5035300486" description="Expansin-like EG45 domain-containing protein" evidence="4">
    <location>
        <begin position="28"/>
        <end position="137"/>
    </location>
</feature>
<dbReference type="FunFam" id="2.40.40.10:FF:000005">
    <property type="entry name" value="Barwin-related endoglucanase"/>
    <property type="match status" value="1"/>
</dbReference>
<reference evidence="6" key="2">
    <citation type="submission" date="2021-02" db="EMBL/GenBank/DDBJ databases">
        <authorList>
            <person name="Kimball J.A."/>
            <person name="Haas M.W."/>
            <person name="Macchietto M."/>
            <person name="Kono T."/>
            <person name="Duquette J."/>
            <person name="Shao M."/>
        </authorList>
    </citation>
    <scope>NUCLEOTIDE SEQUENCE</scope>
    <source>
        <tissue evidence="6">Fresh leaf tissue</tissue>
    </source>
</reference>
<comment type="subcellular location">
    <subcellularLocation>
        <location evidence="1">Secreted</location>
    </subcellularLocation>
</comment>